<dbReference type="GO" id="GO:0004888">
    <property type="term" value="F:transmembrane signaling receptor activity"/>
    <property type="evidence" value="ECO:0007669"/>
    <property type="project" value="TreeGrafter"/>
</dbReference>
<name>A0A452E567_CAPHI</name>
<keyword evidence="9" id="KW-1185">Reference proteome</keyword>
<dbReference type="InterPro" id="IPR050671">
    <property type="entry name" value="CD300_family_receptors"/>
</dbReference>
<evidence type="ECO:0000256" key="5">
    <source>
        <dbReference type="ARBA" id="ARBA00023157"/>
    </source>
</evidence>
<feature type="transmembrane region" description="Helical" evidence="6">
    <location>
        <begin position="194"/>
        <end position="217"/>
    </location>
</feature>
<sequence>MVHASLVTFPLGFKQTAAGGASWDRVLGSDLCFPGCLSLTGPGSVAGTTGSSLRVRCQYEKAYKGHNKYWCRGKYGRVCRKIVETKGEEKEKRNGRVSIRDHTDNLTFTVTMENLNMNDAGSYWCRIQTIWILDVLSWDPSVQVEVSVFPAPSTTPGSTACLAVPDTLQTVNDGQNLSTKEMLTHCPGSRLSNIHFLLLVFLKLPLFLGMVGAVLWVNRPQRHPGGRERQLDPGSPPCSVLFPGMPCPGIQLFRLDKRDLQILCSRAGGQQLLDSGRTQVFWGHWSREGPGS</sequence>
<protein>
    <submittedName>
        <fullName evidence="8">CD300e molecule</fullName>
    </submittedName>
</protein>
<dbReference type="InterPro" id="IPR007110">
    <property type="entry name" value="Ig-like_dom"/>
</dbReference>
<evidence type="ECO:0000259" key="7">
    <source>
        <dbReference type="PROSITE" id="PS50835"/>
    </source>
</evidence>
<dbReference type="Gene3D" id="2.60.40.10">
    <property type="entry name" value="Immunoglobulins"/>
    <property type="match status" value="1"/>
</dbReference>
<dbReference type="PANTHER" id="PTHR11860:SF89">
    <property type="entry name" value="CMRF35-LIKE MOLECULE 2"/>
    <property type="match status" value="1"/>
</dbReference>
<keyword evidence="3" id="KW-0732">Signal</keyword>
<comment type="subcellular location">
    <subcellularLocation>
        <location evidence="1">Membrane</location>
    </subcellularLocation>
</comment>
<dbReference type="Ensembl" id="ENSCHIT00000014955.1">
    <property type="protein sequence ID" value="ENSCHIP00000007215.1"/>
    <property type="gene ID" value="ENSCHIG00000010800.1"/>
</dbReference>
<evidence type="ECO:0000256" key="3">
    <source>
        <dbReference type="ARBA" id="ARBA00022729"/>
    </source>
</evidence>
<evidence type="ECO:0000256" key="1">
    <source>
        <dbReference type="ARBA" id="ARBA00004370"/>
    </source>
</evidence>
<dbReference type="Pfam" id="PF07686">
    <property type="entry name" value="V-set"/>
    <property type="match status" value="1"/>
</dbReference>
<dbReference type="GO" id="GO:0005886">
    <property type="term" value="C:plasma membrane"/>
    <property type="evidence" value="ECO:0007669"/>
    <property type="project" value="TreeGrafter"/>
</dbReference>
<keyword evidence="4 6" id="KW-0472">Membrane</keyword>
<organism evidence="8 9">
    <name type="scientific">Capra hircus</name>
    <name type="common">Goat</name>
    <dbReference type="NCBI Taxonomy" id="9925"/>
    <lineage>
        <taxon>Eukaryota</taxon>
        <taxon>Metazoa</taxon>
        <taxon>Chordata</taxon>
        <taxon>Craniata</taxon>
        <taxon>Vertebrata</taxon>
        <taxon>Euteleostomi</taxon>
        <taxon>Mammalia</taxon>
        <taxon>Eutheria</taxon>
        <taxon>Laurasiatheria</taxon>
        <taxon>Artiodactyla</taxon>
        <taxon>Ruminantia</taxon>
        <taxon>Pecora</taxon>
        <taxon>Bovidae</taxon>
        <taxon>Caprinae</taxon>
        <taxon>Capra</taxon>
    </lineage>
</organism>
<gene>
    <name evidence="8" type="primary">CD300E</name>
</gene>
<evidence type="ECO:0000256" key="4">
    <source>
        <dbReference type="ARBA" id="ARBA00023136"/>
    </source>
</evidence>
<dbReference type="STRING" id="9925.ENSCHIP00000007215"/>
<evidence type="ECO:0000313" key="8">
    <source>
        <dbReference type="Ensembl" id="ENSCHIP00000007215.1"/>
    </source>
</evidence>
<reference evidence="8" key="3">
    <citation type="submission" date="2025-09" db="UniProtKB">
        <authorList>
            <consortium name="Ensembl"/>
        </authorList>
    </citation>
    <scope>IDENTIFICATION</scope>
</reference>
<dbReference type="PROSITE" id="PS50835">
    <property type="entry name" value="IG_LIKE"/>
    <property type="match status" value="1"/>
</dbReference>
<evidence type="ECO:0000256" key="2">
    <source>
        <dbReference type="ARBA" id="ARBA00022692"/>
    </source>
</evidence>
<reference evidence="8" key="2">
    <citation type="submission" date="2025-08" db="UniProtKB">
        <authorList>
            <consortium name="Ensembl"/>
        </authorList>
    </citation>
    <scope>IDENTIFICATION</scope>
</reference>
<evidence type="ECO:0000313" key="9">
    <source>
        <dbReference type="Proteomes" id="UP000291000"/>
    </source>
</evidence>
<dbReference type="InterPro" id="IPR013106">
    <property type="entry name" value="Ig_V-set"/>
</dbReference>
<dbReference type="SUPFAM" id="SSF48726">
    <property type="entry name" value="Immunoglobulin"/>
    <property type="match status" value="1"/>
</dbReference>
<keyword evidence="5" id="KW-1015">Disulfide bond</keyword>
<dbReference type="Proteomes" id="UP000291000">
    <property type="component" value="Chromosome 19"/>
</dbReference>
<dbReference type="InterPro" id="IPR003599">
    <property type="entry name" value="Ig_sub"/>
</dbReference>
<proteinExistence type="predicted"/>
<dbReference type="PANTHER" id="PTHR11860">
    <property type="entry name" value="POLYMERIC-IMMUNOGLOBULIN RECEPTOR"/>
    <property type="match status" value="1"/>
</dbReference>
<accession>A0A452E567</accession>
<keyword evidence="2 6" id="KW-0812">Transmembrane</keyword>
<feature type="domain" description="Ig-like" evidence="7">
    <location>
        <begin position="34"/>
        <end position="147"/>
    </location>
</feature>
<dbReference type="GeneTree" id="ENSGT00940000162923"/>
<evidence type="ECO:0000256" key="6">
    <source>
        <dbReference type="SAM" id="Phobius"/>
    </source>
</evidence>
<dbReference type="InterPro" id="IPR013783">
    <property type="entry name" value="Ig-like_fold"/>
</dbReference>
<dbReference type="Bgee" id="ENSCHIG00000010800">
    <property type="expression patterns" value="Expressed in spleen and 9 other cell types or tissues"/>
</dbReference>
<keyword evidence="6" id="KW-1133">Transmembrane helix</keyword>
<dbReference type="CDD" id="cd05716">
    <property type="entry name" value="IgV_pIgR_like"/>
    <property type="match status" value="1"/>
</dbReference>
<dbReference type="InterPro" id="IPR036179">
    <property type="entry name" value="Ig-like_dom_sf"/>
</dbReference>
<dbReference type="FunFam" id="2.60.40.10:FF:000370">
    <property type="entry name" value="CMRF35-like molecule 1"/>
    <property type="match status" value="1"/>
</dbReference>
<reference evidence="8 9" key="1">
    <citation type="submission" date="2016-04" db="EMBL/GenBank/DDBJ databases">
        <title>Polished mammalian reference genomes with single-molecule sequencing and chromosome conformation capture applied to the Capra hircus genome.</title>
        <authorList>
            <person name="Bickhart D.M."/>
            <person name="Koren S."/>
            <person name="Rosen B."/>
            <person name="Hastie A."/>
            <person name="Liachko I."/>
            <person name="Sullivan S.T."/>
            <person name="Burton J."/>
            <person name="Sayre B.L."/>
            <person name="Huson H.J."/>
            <person name="Lee J."/>
            <person name="Lam E."/>
            <person name="Kelley C.M."/>
            <person name="Hutchison J.L."/>
            <person name="Zhou Y."/>
            <person name="Sun J."/>
            <person name="Crisa A."/>
            <person name="Schwartz J.C."/>
            <person name="Hammond J.A."/>
            <person name="Schroeder S.G."/>
            <person name="Liu G.E."/>
            <person name="Dunham M."/>
            <person name="Shendure J."/>
            <person name="Sonstegard T.S."/>
            <person name="Phillippy A.M."/>
            <person name="Van Tassell C.P."/>
            <person name="Smith T.P."/>
        </authorList>
    </citation>
    <scope>NUCLEOTIDE SEQUENCE [LARGE SCALE GENOMIC DNA]</scope>
</reference>
<dbReference type="EMBL" id="LWLT01000022">
    <property type="status" value="NOT_ANNOTATED_CDS"/>
    <property type="molecule type" value="Genomic_DNA"/>
</dbReference>
<dbReference type="AlphaFoldDB" id="A0A452E567"/>
<dbReference type="SMART" id="SM00409">
    <property type="entry name" value="IG"/>
    <property type="match status" value="1"/>
</dbReference>